<keyword evidence="2" id="KW-1133">Transmembrane helix</keyword>
<protein>
    <submittedName>
        <fullName evidence="3">Uncharacterized protein</fullName>
    </submittedName>
</protein>
<accession>A0ABU7TFM1</accession>
<name>A0ABU7TFM1_9HYPH</name>
<feature type="region of interest" description="Disordered" evidence="1">
    <location>
        <begin position="68"/>
        <end position="88"/>
    </location>
</feature>
<evidence type="ECO:0000256" key="2">
    <source>
        <dbReference type="SAM" id="Phobius"/>
    </source>
</evidence>
<comment type="caution">
    <text evidence="3">The sequence shown here is derived from an EMBL/GenBank/DDBJ whole genome shotgun (WGS) entry which is preliminary data.</text>
</comment>
<evidence type="ECO:0000313" key="3">
    <source>
        <dbReference type="EMBL" id="MEE7459470.1"/>
    </source>
</evidence>
<evidence type="ECO:0000256" key="1">
    <source>
        <dbReference type="SAM" id="MobiDB-lite"/>
    </source>
</evidence>
<dbReference type="Proteomes" id="UP001349262">
    <property type="component" value="Unassembled WGS sequence"/>
</dbReference>
<keyword evidence="2" id="KW-0812">Transmembrane</keyword>
<sequence>MHQVVGFLAVGAAGAALLHAWDLPRIVSSGFLLVSLLVATLIGSTQALDREAPNQALHAGPALRMPATEGRIAPMRRPSPRTDTAVAW</sequence>
<keyword evidence="2" id="KW-0472">Membrane</keyword>
<gene>
    <name evidence="3" type="ORF">MRSR164_22555</name>
</gene>
<keyword evidence="4" id="KW-1185">Reference proteome</keyword>
<feature type="transmembrane region" description="Helical" evidence="2">
    <location>
        <begin position="30"/>
        <end position="48"/>
    </location>
</feature>
<dbReference type="EMBL" id="MLBY01000005">
    <property type="protein sequence ID" value="MEE7459470.1"/>
    <property type="molecule type" value="Genomic_DNA"/>
</dbReference>
<proteinExistence type="predicted"/>
<evidence type="ECO:0000313" key="4">
    <source>
        <dbReference type="Proteomes" id="UP001349262"/>
    </source>
</evidence>
<reference evidence="3 4" key="1">
    <citation type="journal article" date="2012" name="Genet. Mol. Biol.">
        <title>Analysis of 16S rRNA and mxaF genes revealing insights into Methylobacterium niche-specific plant association.</title>
        <authorList>
            <person name="Dourado M.N."/>
            <person name="Andreote F.D."/>
            <person name="Dini-Andreote F."/>
            <person name="Conti R."/>
            <person name="Araujo J.M."/>
            <person name="Araujo W.L."/>
        </authorList>
    </citation>
    <scope>NUCLEOTIDE SEQUENCE [LARGE SCALE GENOMIC DNA]</scope>
    <source>
        <strain evidence="3 4">SR1.6/4</strain>
    </source>
</reference>
<organism evidence="3 4">
    <name type="scientific">Methylobacterium radiotolerans</name>
    <dbReference type="NCBI Taxonomy" id="31998"/>
    <lineage>
        <taxon>Bacteria</taxon>
        <taxon>Pseudomonadati</taxon>
        <taxon>Pseudomonadota</taxon>
        <taxon>Alphaproteobacteria</taxon>
        <taxon>Hyphomicrobiales</taxon>
        <taxon>Methylobacteriaceae</taxon>
        <taxon>Methylobacterium</taxon>
    </lineage>
</organism>